<protein>
    <submittedName>
        <fullName evidence="3">SAM-dependent methyltransferase</fullName>
    </submittedName>
</protein>
<accession>A0A398B299</accession>
<dbReference type="PANTHER" id="PTHR12049">
    <property type="entry name" value="PROTEIN ARGININE METHYLTRANSFERASE NDUFAF7, MITOCHONDRIAL"/>
    <property type="match status" value="1"/>
</dbReference>
<dbReference type="AlphaFoldDB" id="A0A398B299"/>
<dbReference type="InterPro" id="IPR003788">
    <property type="entry name" value="NDUFAF7"/>
</dbReference>
<dbReference type="RefSeq" id="WP_119113752.1">
    <property type="nucleotide sequence ID" value="NZ_CBCSEO010000005.1"/>
</dbReference>
<evidence type="ECO:0000313" key="4">
    <source>
        <dbReference type="Proteomes" id="UP000265816"/>
    </source>
</evidence>
<keyword evidence="2 3" id="KW-0808">Transferase</keyword>
<proteinExistence type="predicted"/>
<dbReference type="OrthoDB" id="9794208at2"/>
<dbReference type="SUPFAM" id="SSF53335">
    <property type="entry name" value="S-adenosyl-L-methionine-dependent methyltransferases"/>
    <property type="match status" value="1"/>
</dbReference>
<name>A0A398B299_9BACI</name>
<reference evidence="3 4" key="1">
    <citation type="submission" date="2018-08" db="EMBL/GenBank/DDBJ databases">
        <title>Bacillus jemisoniae sp. nov., Bacillus chryseoplanitiae sp. nov., Bacillus resnikiae sp. nov., and Bacillus frankliniae sp. nov., isolated from Viking spacecraft and associated surfaces.</title>
        <authorList>
            <person name="Seuylemezian A."/>
            <person name="Vaishampayan P."/>
        </authorList>
    </citation>
    <scope>NUCLEOTIDE SEQUENCE [LARGE SCALE GENOMIC DNA]</scope>
    <source>
        <strain evidence="3 4">JJ-247</strain>
    </source>
</reference>
<gene>
    <name evidence="3" type="ORF">D1970_14745</name>
</gene>
<dbReference type="EMBL" id="QWVT01000024">
    <property type="protein sequence ID" value="RID83977.1"/>
    <property type="molecule type" value="Genomic_DNA"/>
</dbReference>
<sequence>MKNYMEDLIQNSPRGVISYADYIGAALYHPELGYYMRDNVKIGTHGDFITSSNFSDVYGNILAKWYANNYRTLGLSAAVCEMGGGNGRFAKAFLDGWKKHSQEKLTYFLIEASPFHLQLQKEQLTGYEEIRFAGSPTELQDFKGLFFSNELFDALPVHVVEKQSGTVMEVMVGMDNGMLTERFVPLENSELEKFLDREGYNLAEGQRLEVPLEMNKVLESISCLVTKGLVLTVDYGYRKTEWMEPARFRGSLRGYRQQRMVHDILQDPGKMDITSHVHFDALINSGEELDLHFVTMKPQDKFLIEIGILDELAENYNPDPFSGISRRNRAVRSLIMPGGISSAFHVIVQEKGLEIPVGFLDSKKAMG</sequence>
<evidence type="ECO:0000256" key="2">
    <source>
        <dbReference type="ARBA" id="ARBA00022679"/>
    </source>
</evidence>
<dbReference type="GO" id="GO:0032259">
    <property type="term" value="P:methylation"/>
    <property type="evidence" value="ECO:0007669"/>
    <property type="project" value="UniProtKB-KW"/>
</dbReference>
<dbReference type="GO" id="GO:0035243">
    <property type="term" value="F:protein-arginine omega-N symmetric methyltransferase activity"/>
    <property type="evidence" value="ECO:0007669"/>
    <property type="project" value="TreeGrafter"/>
</dbReference>
<evidence type="ECO:0000256" key="1">
    <source>
        <dbReference type="ARBA" id="ARBA00022603"/>
    </source>
</evidence>
<dbReference type="Proteomes" id="UP000265816">
    <property type="component" value="Unassembled WGS sequence"/>
</dbReference>
<dbReference type="InterPro" id="IPR038375">
    <property type="entry name" value="NDUFAF7_sf"/>
</dbReference>
<evidence type="ECO:0000313" key="3">
    <source>
        <dbReference type="EMBL" id="RID83977.1"/>
    </source>
</evidence>
<dbReference type="Gene3D" id="3.40.50.12710">
    <property type="match status" value="1"/>
</dbReference>
<dbReference type="Pfam" id="PF02636">
    <property type="entry name" value="Methyltransf_28"/>
    <property type="match status" value="1"/>
</dbReference>
<keyword evidence="4" id="KW-1185">Reference proteome</keyword>
<comment type="caution">
    <text evidence="3">The sequence shown here is derived from an EMBL/GenBank/DDBJ whole genome shotgun (WGS) entry which is preliminary data.</text>
</comment>
<dbReference type="PANTHER" id="PTHR12049:SF7">
    <property type="entry name" value="PROTEIN ARGININE METHYLTRANSFERASE NDUFAF7, MITOCHONDRIAL"/>
    <property type="match status" value="1"/>
</dbReference>
<organism evidence="3 4">
    <name type="scientific">Mesobacillus zeae</name>
    <dbReference type="NCBI Taxonomy" id="1917180"/>
    <lineage>
        <taxon>Bacteria</taxon>
        <taxon>Bacillati</taxon>
        <taxon>Bacillota</taxon>
        <taxon>Bacilli</taxon>
        <taxon>Bacillales</taxon>
        <taxon>Bacillaceae</taxon>
        <taxon>Mesobacillus</taxon>
    </lineage>
</organism>
<dbReference type="InterPro" id="IPR029063">
    <property type="entry name" value="SAM-dependent_MTases_sf"/>
</dbReference>
<keyword evidence="1 3" id="KW-0489">Methyltransferase</keyword>